<dbReference type="Proteomes" id="UP000502297">
    <property type="component" value="Chromosome"/>
</dbReference>
<dbReference type="Pfam" id="PF20375">
    <property type="entry name" value="DUF6670"/>
    <property type="match status" value="1"/>
</dbReference>
<gene>
    <name evidence="1" type="ORF">G8E00_13765</name>
</gene>
<reference evidence="1 2" key="1">
    <citation type="submission" date="2020-03" db="EMBL/GenBank/DDBJ databases">
        <authorList>
            <person name="Zhu W."/>
        </authorList>
    </citation>
    <scope>NUCLEOTIDE SEQUENCE [LARGE SCALE GENOMIC DNA]</scope>
    <source>
        <strain evidence="1 2">323-1</strain>
    </source>
</reference>
<name>A0A6G8RYK3_9GAMM</name>
<dbReference type="EMBL" id="CP049801">
    <property type="protein sequence ID" value="QIO06930.1"/>
    <property type="molecule type" value="Genomic_DNA"/>
</dbReference>
<evidence type="ECO:0000313" key="1">
    <source>
        <dbReference type="EMBL" id="QIO06930.1"/>
    </source>
</evidence>
<dbReference type="AlphaFoldDB" id="A0A6G8RYK3"/>
<dbReference type="InterPro" id="IPR046611">
    <property type="entry name" value="DUF6670"/>
</dbReference>
<keyword evidence="2" id="KW-1185">Reference proteome</keyword>
<evidence type="ECO:0000313" key="2">
    <source>
        <dbReference type="Proteomes" id="UP000502297"/>
    </source>
</evidence>
<sequence>MQLFMNLSEESQQLDQAPFPLKLDFHAPKGRYKIIHQALILPDLNAPLHYFNFSTLIGQPNVPMLRNDSAIQTTALDTVSTLATISPHMVGHAHHYSLEKDCQLRDDYYQFADEALLTGQVPKFKLNRKDDELSFDFDIELQPLLSQFSKLRIGLFDHWSLMCHCQGQLKYKDQHYEIDQFGAFEYARSVNVPYLPLHFFTYQVINLSNQRQLLLSHIRNGFNQIVQSRLYLKNFSQSTVELFDDYVYFRVHRVYPKVTTPNGQEMYLPRMFEWCFETNKKKIIIQCESRGDFKFGLAAGFVGSFSYQVQIDDETEEGSSGYCEYIDCRPLKWQEKDETEKLQQQIMQIAPCALKK</sequence>
<accession>A0A6G8RYK3</accession>
<organism evidence="1 2">
    <name type="scientific">Acinetobacter shaoyimingii</name>
    <dbReference type="NCBI Taxonomy" id="2715164"/>
    <lineage>
        <taxon>Bacteria</taxon>
        <taxon>Pseudomonadati</taxon>
        <taxon>Pseudomonadota</taxon>
        <taxon>Gammaproteobacteria</taxon>
        <taxon>Moraxellales</taxon>
        <taxon>Moraxellaceae</taxon>
        <taxon>Acinetobacter</taxon>
    </lineage>
</organism>
<dbReference type="RefSeq" id="WP_166225478.1">
    <property type="nucleotide sequence ID" value="NZ_CP049801.1"/>
</dbReference>
<proteinExistence type="predicted"/>
<dbReference type="KEGG" id="asha:G8E00_13765"/>
<protein>
    <submittedName>
        <fullName evidence="1">Uncharacterized protein</fullName>
    </submittedName>
</protein>